<reference evidence="2 3" key="1">
    <citation type="journal article" date="2019" name="Mol. Biol. Evol.">
        <title>Blast fungal genomes show frequent chromosomal changes, gene gains and losses, and effector gene turnover.</title>
        <authorList>
            <person name="Gomez Luciano L.B."/>
            <person name="Jason Tsai I."/>
            <person name="Chuma I."/>
            <person name="Tosa Y."/>
            <person name="Chen Y.H."/>
            <person name="Li J.Y."/>
            <person name="Li M.Y."/>
            <person name="Jade Lu M.Y."/>
            <person name="Nakayashiki H."/>
            <person name="Li W.H."/>
        </authorList>
    </citation>
    <scope>NUCLEOTIDE SEQUENCE [LARGE SCALE GENOMIC DNA]</scope>
    <source>
        <strain evidence="2">MZ5-1-6</strain>
    </source>
</reference>
<protein>
    <submittedName>
        <fullName evidence="2">Uncharacterized protein</fullName>
    </submittedName>
</protein>
<name>A0A4P7NLV4_PYROR</name>
<proteinExistence type="predicted"/>
<organism evidence="2 3">
    <name type="scientific">Pyricularia oryzae</name>
    <name type="common">Rice blast fungus</name>
    <name type="synonym">Magnaporthe oryzae</name>
    <dbReference type="NCBI Taxonomy" id="318829"/>
    <lineage>
        <taxon>Eukaryota</taxon>
        <taxon>Fungi</taxon>
        <taxon>Dikarya</taxon>
        <taxon>Ascomycota</taxon>
        <taxon>Pezizomycotina</taxon>
        <taxon>Sordariomycetes</taxon>
        <taxon>Sordariomycetidae</taxon>
        <taxon>Magnaporthales</taxon>
        <taxon>Pyriculariaceae</taxon>
        <taxon>Pyricularia</taxon>
    </lineage>
</organism>
<evidence type="ECO:0000313" key="3">
    <source>
        <dbReference type="Proteomes" id="UP000294847"/>
    </source>
</evidence>
<dbReference type="AlphaFoldDB" id="A0A4P7NLV4"/>
<evidence type="ECO:0000313" key="2">
    <source>
        <dbReference type="EMBL" id="QBZ63039.1"/>
    </source>
</evidence>
<evidence type="ECO:0000256" key="1">
    <source>
        <dbReference type="SAM" id="MobiDB-lite"/>
    </source>
</evidence>
<gene>
    <name evidence="2" type="ORF">PoMZ_11931</name>
</gene>
<feature type="compositionally biased region" description="Basic and acidic residues" evidence="1">
    <location>
        <begin position="1"/>
        <end position="29"/>
    </location>
</feature>
<dbReference type="Proteomes" id="UP000294847">
    <property type="component" value="Chromosome 5"/>
</dbReference>
<accession>A0A4P7NLV4</accession>
<dbReference type="EMBL" id="CP034208">
    <property type="protein sequence ID" value="QBZ63039.1"/>
    <property type="molecule type" value="Genomic_DNA"/>
</dbReference>
<sequence>MGAGQRRERGAVTSEKKNKENEKQTDRKGQRGTPRKRCAAGARLVSLYGGIMIGSIWQWPRPRERKKCAKCLPSEYQPRTEAETRQQIHVAALTFAVSHLDVGLGVYGCQGGKDVDNGARGDGRGVQQCVLNALTKNTLGVAAPFGELSFGTAATRQAS</sequence>
<feature type="region of interest" description="Disordered" evidence="1">
    <location>
        <begin position="1"/>
        <end position="37"/>
    </location>
</feature>